<dbReference type="Proteomes" id="UP000217265">
    <property type="component" value="Chromosome"/>
</dbReference>
<evidence type="ECO:0000259" key="3">
    <source>
        <dbReference type="Pfam" id="PF03629"/>
    </source>
</evidence>
<feature type="chain" id="PRO_5012719171" evidence="2">
    <location>
        <begin position="19"/>
        <end position="499"/>
    </location>
</feature>
<name>A0A290QA71_9BACT</name>
<dbReference type="InterPro" id="IPR005181">
    <property type="entry name" value="SASA"/>
</dbReference>
<keyword evidence="5" id="KW-1185">Reference proteome</keyword>
<organism evidence="4 5">
    <name type="scientific">Nibricoccus aquaticus</name>
    <dbReference type="NCBI Taxonomy" id="2576891"/>
    <lineage>
        <taxon>Bacteria</taxon>
        <taxon>Pseudomonadati</taxon>
        <taxon>Verrucomicrobiota</taxon>
        <taxon>Opitutia</taxon>
        <taxon>Opitutales</taxon>
        <taxon>Opitutaceae</taxon>
        <taxon>Nibricoccus</taxon>
    </lineage>
</organism>
<dbReference type="EMBL" id="CP023344">
    <property type="protein sequence ID" value="ATC65414.1"/>
    <property type="molecule type" value="Genomic_DNA"/>
</dbReference>
<reference evidence="4 5" key="1">
    <citation type="submission" date="2017-09" db="EMBL/GenBank/DDBJ databases">
        <title>Complete genome sequence of Verrucomicrobial strain HZ-65, isolated from freshwater.</title>
        <authorList>
            <person name="Choi A."/>
        </authorList>
    </citation>
    <scope>NUCLEOTIDE SEQUENCE [LARGE SCALE GENOMIC DNA]</scope>
    <source>
        <strain evidence="4 5">HZ-65</strain>
    </source>
</reference>
<protein>
    <submittedName>
        <fullName evidence="4">Sialate O-acetylesterase</fullName>
    </submittedName>
</protein>
<evidence type="ECO:0000256" key="1">
    <source>
        <dbReference type="ARBA" id="ARBA00022801"/>
    </source>
</evidence>
<dbReference type="InterPro" id="IPR036514">
    <property type="entry name" value="SGNH_hydro_sf"/>
</dbReference>
<keyword evidence="1" id="KW-0378">Hydrolase</keyword>
<evidence type="ECO:0000313" key="5">
    <source>
        <dbReference type="Proteomes" id="UP000217265"/>
    </source>
</evidence>
<dbReference type="SUPFAM" id="SSF52266">
    <property type="entry name" value="SGNH hydrolase"/>
    <property type="match status" value="1"/>
</dbReference>
<accession>A0A290QA71</accession>
<gene>
    <name evidence="4" type="ORF">CMV30_16500</name>
</gene>
<proteinExistence type="predicted"/>
<feature type="domain" description="Sialate O-acetylesterase" evidence="3">
    <location>
        <begin position="101"/>
        <end position="220"/>
    </location>
</feature>
<keyword evidence="2" id="KW-0732">Signal</keyword>
<dbReference type="Gene3D" id="3.40.50.1110">
    <property type="entry name" value="SGNH hydrolase"/>
    <property type="match status" value="1"/>
</dbReference>
<evidence type="ECO:0000313" key="4">
    <source>
        <dbReference type="EMBL" id="ATC65414.1"/>
    </source>
</evidence>
<feature type="signal peptide" evidence="2">
    <location>
        <begin position="1"/>
        <end position="18"/>
    </location>
</feature>
<evidence type="ECO:0000256" key="2">
    <source>
        <dbReference type="SAM" id="SignalP"/>
    </source>
</evidence>
<dbReference type="Pfam" id="PF03629">
    <property type="entry name" value="SASA"/>
    <property type="match status" value="1"/>
</dbReference>
<dbReference type="PANTHER" id="PTHR22901">
    <property type="entry name" value="SIALATE O-ACETYLESTERASE"/>
    <property type="match status" value="1"/>
</dbReference>
<dbReference type="GO" id="GO:0005975">
    <property type="term" value="P:carbohydrate metabolic process"/>
    <property type="evidence" value="ECO:0007669"/>
    <property type="project" value="TreeGrafter"/>
</dbReference>
<dbReference type="InterPro" id="IPR039329">
    <property type="entry name" value="SIAE"/>
</dbReference>
<dbReference type="AlphaFoldDB" id="A0A290QA71"/>
<dbReference type="GO" id="GO:0001681">
    <property type="term" value="F:sialate O-acetylesterase activity"/>
    <property type="evidence" value="ECO:0007669"/>
    <property type="project" value="InterPro"/>
</dbReference>
<dbReference type="RefSeq" id="WP_096057044.1">
    <property type="nucleotide sequence ID" value="NZ_CP023344.1"/>
</dbReference>
<dbReference type="KEGG" id="vbh:CMV30_16500"/>
<dbReference type="PANTHER" id="PTHR22901:SF0">
    <property type="entry name" value="SIALATE O-ACETYLESTERASE"/>
    <property type="match status" value="1"/>
</dbReference>
<sequence length="499" mass="54367">MRPFLYFAAMILAANVSAEVRLAALFTDHTVLQRRVEIPVWGWASPGENVSVEFRAHTARAVADANGRWQVKLPAMEAGAPAEMIVRGTNEVRLRDVVLGEVWLCSGQSNMAFRVEELDEPEEEAAAEYPDIRHFAVGIAVAMEPAESVEGRWMVCSPATVGRFTATGYYFARELQRKLGVPVGLINASVGGTQIESWMSAEALASDPAFAVVAQRWAEALANYPVLAQAVTEARTRWNAVTVAERFELARAGLRPGPMPPGPGNRDTPSSLFNAMIHPLMPYAIRGTLWDQGGANASRYSEYGRLFCAMIEDWRTKWNGGQLPFLFVQAPNFLDPKSSGYDRAGLRLAQAEALKLPATEMAVTVDIGETNNVHPLNKRQVGARLAAIARAKVYGENLIFSGPRFRSAERIDDKAVRVNFETWGEALVSASERFGGFELATAEGNYVAVSARIEGTGVVLTVPEGVQPLRVVYAWGDDPACDLRSASGLPAAPFIAELR</sequence>
<dbReference type="OrthoDB" id="183320at2"/>